<dbReference type="AlphaFoldDB" id="A0A1H2RA72"/>
<name>A0A1H2RA72_9RHOB</name>
<dbReference type="NCBIfam" id="NF002696">
    <property type="entry name" value="PRK02487.1-5"/>
    <property type="match status" value="1"/>
</dbReference>
<dbReference type="PANTHER" id="PTHR28255">
    <property type="match status" value="1"/>
</dbReference>
<gene>
    <name evidence="1" type="ORF">SAMN04488238_101243</name>
</gene>
<dbReference type="Gene3D" id="3.30.450.150">
    <property type="entry name" value="Haem-degrading domain"/>
    <property type="match status" value="1"/>
</dbReference>
<evidence type="ECO:0000313" key="2">
    <source>
        <dbReference type="Proteomes" id="UP000198539"/>
    </source>
</evidence>
<dbReference type="InterPro" id="IPR010371">
    <property type="entry name" value="YBR137W-like"/>
</dbReference>
<organism evidence="1 2">
    <name type="scientific">Roseicitreum antarcticum</name>
    <dbReference type="NCBI Taxonomy" id="564137"/>
    <lineage>
        <taxon>Bacteria</taxon>
        <taxon>Pseudomonadati</taxon>
        <taxon>Pseudomonadota</taxon>
        <taxon>Alphaproteobacteria</taxon>
        <taxon>Rhodobacterales</taxon>
        <taxon>Paracoccaceae</taxon>
        <taxon>Roseicitreum</taxon>
    </lineage>
</organism>
<dbReference type="InterPro" id="IPR005624">
    <property type="entry name" value="PduO/GlcC-like"/>
</dbReference>
<protein>
    <submittedName>
        <fullName evidence="1">Uncharacterized protein, UPF0303 family</fullName>
    </submittedName>
</protein>
<reference evidence="1 2" key="1">
    <citation type="submission" date="2016-10" db="EMBL/GenBank/DDBJ databases">
        <authorList>
            <person name="de Groot N.N."/>
        </authorList>
    </citation>
    <scope>NUCLEOTIDE SEQUENCE [LARGE SCALE GENOMIC DNA]</scope>
    <source>
        <strain evidence="1 2">CGMCC 1.8894</strain>
    </source>
</reference>
<dbReference type="Proteomes" id="UP000198539">
    <property type="component" value="Unassembled WGS sequence"/>
</dbReference>
<dbReference type="EMBL" id="FNOM01000001">
    <property type="protein sequence ID" value="SDW16261.1"/>
    <property type="molecule type" value="Genomic_DNA"/>
</dbReference>
<dbReference type="OrthoDB" id="9815315at2"/>
<dbReference type="PANTHER" id="PTHR28255:SF1">
    <property type="entry name" value="UPF0303 PROTEIN YBR137W"/>
    <property type="match status" value="1"/>
</dbReference>
<dbReference type="Pfam" id="PF03928">
    <property type="entry name" value="HbpS-like"/>
    <property type="match status" value="1"/>
</dbReference>
<dbReference type="PIRSF" id="PIRSF008757">
    <property type="entry name" value="UCP008757"/>
    <property type="match status" value="1"/>
</dbReference>
<dbReference type="SUPFAM" id="SSF143744">
    <property type="entry name" value="GlcG-like"/>
    <property type="match status" value="1"/>
</dbReference>
<sequence length="157" mass="16759">MTEDETLARIALEEERLQFPHFDEGVAWQIGVALVDVARAGQLPVVINIRTQDATLFHAALPGAAPANENWARRKSNVTLHCHKASWAMGLNFARRGITAPGADQGLPAIDFATHGGSFPVRLRGGRVVAAVTVSGLPQADDHAMVVTAIEGVLHTL</sequence>
<dbReference type="InterPro" id="IPR038084">
    <property type="entry name" value="PduO/GlcC-like_sf"/>
</dbReference>
<keyword evidence="2" id="KW-1185">Reference proteome</keyword>
<proteinExistence type="predicted"/>
<evidence type="ECO:0000313" key="1">
    <source>
        <dbReference type="EMBL" id="SDW16261.1"/>
    </source>
</evidence>
<dbReference type="STRING" id="564137.SAMN04488238_101243"/>
<dbReference type="RefSeq" id="WP_092884575.1">
    <property type="nucleotide sequence ID" value="NZ_CP061498.1"/>
</dbReference>
<accession>A0A1H2RA72</accession>